<sequence>MALPLERSGFPVLYVAQTALELGFQYALVAMALFLSYRVLDIADMTTDGCFVLGCAVSVTLTAAGHPFLAIPAAMLAGACAGFVTAFLQTKLGVPSILAGIITNTGLYTINLMAMGWKANQSLLKQDTIFTLFRSTGIGGDWYAIILSGGITVLMGVLLVLFLNTRLGLSIRATGDNRDMVRASSINPTFTITIGLCLANALTGLSGAVVGQAQKTADINGGTGIVVIGLACLIIGETIVGRGAMFRGAIAVILGSILYRFIYAIVLYTKVVPVDCLKLVTAIVVGLAIAMPTLKQWAALQNRKRRAMAARKGAR</sequence>
<keyword evidence="2" id="KW-1003">Cell membrane</keyword>
<evidence type="ECO:0000256" key="3">
    <source>
        <dbReference type="ARBA" id="ARBA00022692"/>
    </source>
</evidence>
<feature type="transmembrane region" description="Helical" evidence="6">
    <location>
        <begin position="12"/>
        <end position="35"/>
    </location>
</feature>
<evidence type="ECO:0000313" key="8">
    <source>
        <dbReference type="Proteomes" id="UP000003639"/>
    </source>
</evidence>
<dbReference type="EMBL" id="AAXG02000032">
    <property type="protein sequence ID" value="EDM98707.1"/>
    <property type="molecule type" value="Genomic_DNA"/>
</dbReference>
<feature type="transmembrane region" description="Helical" evidence="6">
    <location>
        <begin position="69"/>
        <end position="88"/>
    </location>
</feature>
<keyword evidence="5 6" id="KW-0472">Membrane</keyword>
<proteinExistence type="predicted"/>
<gene>
    <name evidence="7" type="ORF">BACCAP_03509</name>
</gene>
<dbReference type="PANTHER" id="PTHR32196">
    <property type="entry name" value="ABC TRANSPORTER PERMEASE PROTEIN YPHD-RELATED-RELATED"/>
    <property type="match status" value="1"/>
</dbReference>
<feature type="transmembrane region" description="Helical" evidence="6">
    <location>
        <begin position="219"/>
        <end position="236"/>
    </location>
</feature>
<dbReference type="GO" id="GO:0005886">
    <property type="term" value="C:plasma membrane"/>
    <property type="evidence" value="ECO:0007669"/>
    <property type="project" value="UniProtKB-SubCell"/>
</dbReference>
<evidence type="ECO:0000256" key="4">
    <source>
        <dbReference type="ARBA" id="ARBA00022989"/>
    </source>
</evidence>
<dbReference type="AlphaFoldDB" id="A6NZ58"/>
<dbReference type="CDD" id="cd06574">
    <property type="entry name" value="TM_PBP1_branched-chain-AA_like"/>
    <property type="match status" value="1"/>
</dbReference>
<dbReference type="InterPro" id="IPR001851">
    <property type="entry name" value="ABC_transp_permease"/>
</dbReference>
<reference evidence="7 8" key="1">
    <citation type="submission" date="2007-04" db="EMBL/GenBank/DDBJ databases">
        <authorList>
            <person name="Fulton L."/>
            <person name="Clifton S."/>
            <person name="Fulton B."/>
            <person name="Xu J."/>
            <person name="Minx P."/>
            <person name="Pepin K.H."/>
            <person name="Johnson M."/>
            <person name="Thiruvilangam P."/>
            <person name="Bhonagiri V."/>
            <person name="Nash W.E."/>
            <person name="Mardis E.R."/>
            <person name="Wilson R.K."/>
        </authorList>
    </citation>
    <scope>NUCLEOTIDE SEQUENCE [LARGE SCALE GENOMIC DNA]</scope>
    <source>
        <strain evidence="7 8">ATCC 29799</strain>
    </source>
</reference>
<dbReference type="Pfam" id="PF02653">
    <property type="entry name" value="BPD_transp_2"/>
    <property type="match status" value="1"/>
</dbReference>
<evidence type="ECO:0000313" key="7">
    <source>
        <dbReference type="EMBL" id="EDM98707.1"/>
    </source>
</evidence>
<feature type="transmembrane region" description="Helical" evidence="6">
    <location>
        <begin position="190"/>
        <end position="213"/>
    </location>
</feature>
<name>A6NZ58_9FIRM</name>
<accession>A6NZ58</accession>
<evidence type="ECO:0000256" key="1">
    <source>
        <dbReference type="ARBA" id="ARBA00004651"/>
    </source>
</evidence>
<feature type="transmembrane region" description="Helical" evidence="6">
    <location>
        <begin position="142"/>
        <end position="163"/>
    </location>
</feature>
<dbReference type="Proteomes" id="UP000003639">
    <property type="component" value="Unassembled WGS sequence"/>
</dbReference>
<dbReference type="GO" id="GO:0022857">
    <property type="term" value="F:transmembrane transporter activity"/>
    <property type="evidence" value="ECO:0007669"/>
    <property type="project" value="InterPro"/>
</dbReference>
<feature type="transmembrane region" description="Helical" evidence="6">
    <location>
        <begin position="248"/>
        <end position="267"/>
    </location>
</feature>
<keyword evidence="8" id="KW-1185">Reference proteome</keyword>
<dbReference type="PANTHER" id="PTHR32196:SF69">
    <property type="entry name" value="BRANCHED-CHAIN AMINO ACID TRANSPORT SYSTEM, PERMEASE PROTEIN"/>
    <property type="match status" value="1"/>
</dbReference>
<organism evidence="7 8">
    <name type="scientific">Pseudoflavonifractor capillosus ATCC 29799</name>
    <dbReference type="NCBI Taxonomy" id="411467"/>
    <lineage>
        <taxon>Bacteria</taxon>
        <taxon>Bacillati</taxon>
        <taxon>Bacillota</taxon>
        <taxon>Clostridia</taxon>
        <taxon>Eubacteriales</taxon>
        <taxon>Oscillospiraceae</taxon>
        <taxon>Pseudoflavonifractor</taxon>
    </lineage>
</organism>
<feature type="transmembrane region" description="Helical" evidence="6">
    <location>
        <begin position="97"/>
        <end position="117"/>
    </location>
</feature>
<dbReference type="RefSeq" id="WP_006574013.1">
    <property type="nucleotide sequence ID" value="NZ_AAXG02000032.1"/>
</dbReference>
<feature type="transmembrane region" description="Helical" evidence="6">
    <location>
        <begin position="279"/>
        <end position="298"/>
    </location>
</feature>
<reference evidence="7 8" key="2">
    <citation type="submission" date="2007-06" db="EMBL/GenBank/DDBJ databases">
        <title>Draft genome sequence of Pseudoflavonifractor capillosus ATCC 29799.</title>
        <authorList>
            <person name="Sudarsanam P."/>
            <person name="Ley R."/>
            <person name="Guruge J."/>
            <person name="Turnbaugh P.J."/>
            <person name="Mahowald M."/>
            <person name="Liep D."/>
            <person name="Gordon J."/>
        </authorList>
    </citation>
    <scope>NUCLEOTIDE SEQUENCE [LARGE SCALE GENOMIC DNA]</scope>
    <source>
        <strain evidence="7 8">ATCC 29799</strain>
    </source>
</reference>
<dbReference type="STRING" id="411467.BACCAP_03509"/>
<comment type="subcellular location">
    <subcellularLocation>
        <location evidence="1">Cell membrane</location>
        <topology evidence="1">Multi-pass membrane protein</topology>
    </subcellularLocation>
</comment>
<feature type="transmembrane region" description="Helical" evidence="6">
    <location>
        <begin position="42"/>
        <end position="63"/>
    </location>
</feature>
<dbReference type="eggNOG" id="COG4120">
    <property type="taxonomic scope" value="Bacteria"/>
</dbReference>
<comment type="caution">
    <text evidence="7">The sequence shown here is derived from an EMBL/GenBank/DDBJ whole genome shotgun (WGS) entry which is preliminary data.</text>
</comment>
<keyword evidence="4 6" id="KW-1133">Transmembrane helix</keyword>
<protein>
    <submittedName>
        <fullName evidence="7">Branched-chain amino acid ABC transporter, permease protein</fullName>
    </submittedName>
</protein>
<evidence type="ECO:0000256" key="2">
    <source>
        <dbReference type="ARBA" id="ARBA00022475"/>
    </source>
</evidence>
<evidence type="ECO:0000256" key="5">
    <source>
        <dbReference type="ARBA" id="ARBA00023136"/>
    </source>
</evidence>
<keyword evidence="3 6" id="KW-0812">Transmembrane</keyword>
<evidence type="ECO:0000256" key="6">
    <source>
        <dbReference type="SAM" id="Phobius"/>
    </source>
</evidence>